<evidence type="ECO:0000256" key="10">
    <source>
        <dbReference type="ARBA" id="ARBA00022919"/>
    </source>
</evidence>
<evidence type="ECO:0000256" key="9">
    <source>
        <dbReference type="ARBA" id="ARBA00022723"/>
    </source>
</evidence>
<evidence type="ECO:0000313" key="19">
    <source>
        <dbReference type="EMBL" id="GAO46474.1"/>
    </source>
</evidence>
<dbReference type="Pfam" id="PF00487">
    <property type="entry name" value="FA_desaturase"/>
    <property type="match status" value="1"/>
</dbReference>
<organism evidence="19 20">
    <name type="scientific">Saitoella complicata (strain BCRC 22490 / CBS 7301 / JCM 7358 / NBRC 10748 / NRRL Y-17804)</name>
    <dbReference type="NCBI Taxonomy" id="698492"/>
    <lineage>
        <taxon>Eukaryota</taxon>
        <taxon>Fungi</taxon>
        <taxon>Dikarya</taxon>
        <taxon>Ascomycota</taxon>
        <taxon>Taphrinomycotina</taxon>
        <taxon>Taphrinomycotina incertae sedis</taxon>
        <taxon>Saitoella</taxon>
    </lineage>
</organism>
<evidence type="ECO:0000256" key="1">
    <source>
        <dbReference type="ARBA" id="ARBA00004141"/>
    </source>
</evidence>
<dbReference type="InterPro" id="IPR012171">
    <property type="entry name" value="Fatty_acid_desaturase"/>
</dbReference>
<evidence type="ECO:0000256" key="13">
    <source>
        <dbReference type="ARBA" id="ARBA00023004"/>
    </source>
</evidence>
<evidence type="ECO:0000256" key="17">
    <source>
        <dbReference type="SAM" id="Phobius"/>
    </source>
</evidence>
<dbReference type="GO" id="GO:0046872">
    <property type="term" value="F:metal ion binding"/>
    <property type="evidence" value="ECO:0007669"/>
    <property type="project" value="UniProtKB-KW"/>
</dbReference>
<comment type="pathway">
    <text evidence="2">Lipid metabolism; sphingolipid metabolism.</text>
</comment>
<keyword evidence="14" id="KW-0443">Lipid metabolism</keyword>
<feature type="transmembrane region" description="Helical" evidence="17">
    <location>
        <begin position="173"/>
        <end position="198"/>
    </location>
</feature>
<feature type="transmembrane region" description="Helical" evidence="17">
    <location>
        <begin position="332"/>
        <end position="349"/>
    </location>
</feature>
<dbReference type="AlphaFoldDB" id="A0A0E9N9H7"/>
<dbReference type="PROSITE" id="PS50255">
    <property type="entry name" value="CYTOCHROME_B5_2"/>
    <property type="match status" value="1"/>
</dbReference>
<dbReference type="GO" id="GO:0016020">
    <property type="term" value="C:membrane"/>
    <property type="evidence" value="ECO:0007669"/>
    <property type="project" value="UniProtKB-SubCell"/>
</dbReference>
<keyword evidence="8 17" id="KW-0812">Transmembrane</keyword>
<keyword evidence="12" id="KW-0560">Oxidoreductase</keyword>
<evidence type="ECO:0000256" key="2">
    <source>
        <dbReference type="ARBA" id="ARBA00004760"/>
    </source>
</evidence>
<comment type="caution">
    <text evidence="19">The sequence shown here is derived from an EMBL/GenBank/DDBJ whole genome shotgun (WGS) entry which is preliminary data.</text>
</comment>
<keyword evidence="10" id="KW-0746">Sphingolipid metabolism</keyword>
<dbReference type="Proteomes" id="UP000033140">
    <property type="component" value="Unassembled WGS sequence"/>
</dbReference>
<evidence type="ECO:0000256" key="14">
    <source>
        <dbReference type="ARBA" id="ARBA00023098"/>
    </source>
</evidence>
<reference evidence="19 20" key="1">
    <citation type="journal article" date="2011" name="J. Gen. Appl. Microbiol.">
        <title>Draft genome sequencing of the enigmatic yeast Saitoella complicata.</title>
        <authorList>
            <person name="Nishida H."/>
            <person name="Hamamoto M."/>
            <person name="Sugiyama J."/>
        </authorList>
    </citation>
    <scope>NUCLEOTIDE SEQUENCE [LARGE SCALE GENOMIC DNA]</scope>
    <source>
        <strain evidence="19 20">NRRL Y-17804</strain>
    </source>
</reference>
<dbReference type="InterPro" id="IPR036400">
    <property type="entry name" value="Cyt_B5-like_heme/steroid_sf"/>
</dbReference>
<dbReference type="Pfam" id="PF00173">
    <property type="entry name" value="Cyt-b5"/>
    <property type="match status" value="1"/>
</dbReference>
<feature type="domain" description="Cytochrome b5 heme-binding" evidence="18">
    <location>
        <begin position="1"/>
        <end position="44"/>
    </location>
</feature>
<evidence type="ECO:0000259" key="18">
    <source>
        <dbReference type="PROSITE" id="PS50255"/>
    </source>
</evidence>
<dbReference type="GO" id="GO:0006665">
    <property type="term" value="P:sphingolipid metabolic process"/>
    <property type="evidence" value="ECO:0007669"/>
    <property type="project" value="UniProtKB-UniPathway"/>
</dbReference>
<protein>
    <recommendedName>
        <fullName evidence="6">Delta 8-(E)-sphingolipid desaturase</fullName>
        <ecNumber evidence="5">1.14.19.18</ecNumber>
    </recommendedName>
</protein>
<reference evidence="19 20" key="3">
    <citation type="journal article" date="2015" name="Genome Announc.">
        <title>Draft Genome Sequence of the Archiascomycetous Yeast Saitoella complicata.</title>
        <authorList>
            <person name="Yamauchi K."/>
            <person name="Kondo S."/>
            <person name="Hamamoto M."/>
            <person name="Takahashi Y."/>
            <person name="Ogura Y."/>
            <person name="Hayashi T."/>
            <person name="Nishida H."/>
        </authorList>
    </citation>
    <scope>NUCLEOTIDE SEQUENCE [LARGE SCALE GENOMIC DNA]</scope>
    <source>
        <strain evidence="19 20">NRRL Y-17804</strain>
    </source>
</reference>
<dbReference type="CDD" id="cd03506">
    <property type="entry name" value="Delta6-FADS-like"/>
    <property type="match status" value="1"/>
</dbReference>
<dbReference type="EMBL" id="BACD03000004">
    <property type="protein sequence ID" value="GAO46474.1"/>
    <property type="molecule type" value="Genomic_DNA"/>
</dbReference>
<evidence type="ECO:0000256" key="11">
    <source>
        <dbReference type="ARBA" id="ARBA00022989"/>
    </source>
</evidence>
<keyword evidence="7" id="KW-0349">Heme</keyword>
<dbReference type="InterPro" id="IPR001199">
    <property type="entry name" value="Cyt_B5-like_heme/steroid-bd"/>
</dbReference>
<dbReference type="STRING" id="698492.A0A0E9N9H7"/>
<gene>
    <name evidence="19" type="ORF">G7K_0705-t1</name>
</gene>
<dbReference type="GO" id="GO:0016717">
    <property type="term" value="F:oxidoreductase activity, acting on paired donors, with oxidation of a pair of donors resulting in the reduction of molecular oxygen to two molecules of water"/>
    <property type="evidence" value="ECO:0007669"/>
    <property type="project" value="TreeGrafter"/>
</dbReference>
<reference evidence="19 20" key="2">
    <citation type="journal article" date="2014" name="J. Gen. Appl. Microbiol.">
        <title>The early diverging ascomycetous budding yeast Saitoella complicata has three histone deacetylases belonging to the Clr6, Hos2, and Rpd3 lineages.</title>
        <authorList>
            <person name="Nishida H."/>
            <person name="Matsumoto T."/>
            <person name="Kondo S."/>
            <person name="Hamamoto M."/>
            <person name="Yoshikawa H."/>
        </authorList>
    </citation>
    <scope>NUCLEOTIDE SEQUENCE [LARGE SCALE GENOMIC DNA]</scope>
    <source>
        <strain evidence="19 20">NRRL Y-17804</strain>
    </source>
</reference>
<keyword evidence="20" id="KW-1185">Reference proteome</keyword>
<comment type="subcellular location">
    <subcellularLocation>
        <location evidence="1">Membrane</location>
        <topology evidence="1">Multi-pass membrane protein</topology>
    </subcellularLocation>
</comment>
<evidence type="ECO:0000313" key="20">
    <source>
        <dbReference type="Proteomes" id="UP000033140"/>
    </source>
</evidence>
<evidence type="ECO:0000256" key="15">
    <source>
        <dbReference type="ARBA" id="ARBA00023136"/>
    </source>
</evidence>
<evidence type="ECO:0000256" key="3">
    <source>
        <dbReference type="ARBA" id="ARBA00004991"/>
    </source>
</evidence>
<comment type="similarity">
    <text evidence="4">Belongs to the fatty acid desaturase type 1 family.</text>
</comment>
<dbReference type="OMA" id="LYNCNYF"/>
<dbReference type="PIRSF" id="PIRSF015921">
    <property type="entry name" value="FA_sphinglp_des"/>
    <property type="match status" value="1"/>
</dbReference>
<feature type="transmembrane region" description="Helical" evidence="17">
    <location>
        <begin position="364"/>
        <end position="383"/>
    </location>
</feature>
<dbReference type="InterPro" id="IPR005804">
    <property type="entry name" value="FA_desaturase_dom"/>
</dbReference>
<keyword evidence="13" id="KW-0408">Iron</keyword>
<evidence type="ECO:0000256" key="8">
    <source>
        <dbReference type="ARBA" id="ARBA00022692"/>
    </source>
</evidence>
<feature type="compositionally biased region" description="Low complexity" evidence="16">
    <location>
        <begin position="69"/>
        <end position="79"/>
    </location>
</feature>
<evidence type="ECO:0000256" key="7">
    <source>
        <dbReference type="ARBA" id="ARBA00022617"/>
    </source>
</evidence>
<evidence type="ECO:0000256" key="4">
    <source>
        <dbReference type="ARBA" id="ARBA00009295"/>
    </source>
</evidence>
<dbReference type="UniPathway" id="UPA00222"/>
<proteinExistence type="inferred from homology"/>
<dbReference type="Gene3D" id="3.10.120.10">
    <property type="entry name" value="Cytochrome b5-like heme/steroid binding domain"/>
    <property type="match status" value="1"/>
</dbReference>
<dbReference type="SUPFAM" id="SSF55856">
    <property type="entry name" value="Cytochrome b5-like heme/steroid binding domain"/>
    <property type="match status" value="1"/>
</dbReference>
<evidence type="ECO:0000256" key="6">
    <source>
        <dbReference type="ARBA" id="ARBA00016939"/>
    </source>
</evidence>
<sequence>MSLHPGGEKSILHMVGRDATDEINAYHCDETKKRMRAFIVGRVEGVWKSMVPPIQGGQYGEEDEGVVLDSSSASSNASDNGEELQEQGLRPRVSMLRADSGMPPTPAVNAMPSLPNPVQEAIENDLANYPSLEPSTQQHIAHKYRELHERLEKEGYYDCNYAAYGRECIRYSILLAVALYTLHHAWYLTSALFLGLFWHQLTFVAHDAGHLSITHDYTLDNLIGILVADFIGGLSLGWWKTNHNVHHIVTNHPEHDPDIQHMPLFAVTAKLLEGVRSTYYDRVMEYDAAARFFIRIQRYSYYPILCFGRFNLYRLSYDYLIMNRGPKKGKAVPFRYIEMFGICVFWYWYGYCLLKSVPTWGTRIAYILISHIVTMPLHVQITLSHFAMSTADLGLSESFPQRQLRTTMDVSCPAWLDFIHGGLQFQAVHHLFPRVPRHNLRAVQQLVKEFCGEVGIEFKEMEFVDGNRFVVGRLGEVSQQARILATVAKAFHGNDVHFH</sequence>
<evidence type="ECO:0000256" key="12">
    <source>
        <dbReference type="ARBA" id="ARBA00023002"/>
    </source>
</evidence>
<feature type="transmembrane region" description="Helical" evidence="17">
    <location>
        <begin position="218"/>
        <end position="239"/>
    </location>
</feature>
<feature type="region of interest" description="Disordered" evidence="16">
    <location>
        <begin position="52"/>
        <end position="89"/>
    </location>
</feature>
<keyword evidence="15 17" id="KW-0472">Membrane</keyword>
<accession>A0A0E9N9H7</accession>
<comment type="pathway">
    <text evidence="3">Sphingolipid metabolism.</text>
</comment>
<evidence type="ECO:0000256" key="5">
    <source>
        <dbReference type="ARBA" id="ARBA00012019"/>
    </source>
</evidence>
<keyword evidence="9" id="KW-0479">Metal-binding</keyword>
<name>A0A0E9N9H7_SAICN</name>
<dbReference type="PANTHER" id="PTHR19353">
    <property type="entry name" value="FATTY ACID DESATURASE 2"/>
    <property type="match status" value="1"/>
</dbReference>
<dbReference type="EC" id="1.14.19.18" evidence="5"/>
<evidence type="ECO:0000256" key="16">
    <source>
        <dbReference type="SAM" id="MobiDB-lite"/>
    </source>
</evidence>
<keyword evidence="11 17" id="KW-1133">Transmembrane helix</keyword>
<dbReference type="PANTHER" id="PTHR19353:SF30">
    <property type="entry name" value="DELTA 8-(E)-SPHINGOLIPID DESATURASE"/>
    <property type="match status" value="1"/>
</dbReference>